<feature type="compositionally biased region" description="Gly residues" evidence="3">
    <location>
        <begin position="339"/>
        <end position="354"/>
    </location>
</feature>
<dbReference type="PANTHER" id="PTHR44085:SF2">
    <property type="entry name" value="SEPIAPTERIN REDUCTASE"/>
    <property type="match status" value="1"/>
</dbReference>
<name>A0A7J6PT93_PEROL</name>
<dbReference type="InterPro" id="IPR036291">
    <property type="entry name" value="NAD(P)-bd_dom_sf"/>
</dbReference>
<dbReference type="PANTHER" id="PTHR44085">
    <property type="entry name" value="SEPIAPTERIN REDUCTASE"/>
    <property type="match status" value="1"/>
</dbReference>
<evidence type="ECO:0000313" key="5">
    <source>
        <dbReference type="Proteomes" id="UP000574390"/>
    </source>
</evidence>
<proteinExistence type="predicted"/>
<dbReference type="Proteomes" id="UP000574390">
    <property type="component" value="Unassembled WGS sequence"/>
</dbReference>
<dbReference type="Gene3D" id="3.40.50.720">
    <property type="entry name" value="NAD(P)-binding Rossmann-like Domain"/>
    <property type="match status" value="1"/>
</dbReference>
<protein>
    <submittedName>
        <fullName evidence="4">Uncharacterized protein</fullName>
    </submittedName>
</protein>
<dbReference type="AlphaFoldDB" id="A0A7J6PT93"/>
<dbReference type="SUPFAM" id="SSF51735">
    <property type="entry name" value="NAD(P)-binding Rossmann-fold domains"/>
    <property type="match status" value="1"/>
</dbReference>
<accession>A0A7J6PT93</accession>
<gene>
    <name evidence="4" type="ORF">FOZ62_001186</name>
</gene>
<reference evidence="4 5" key="1">
    <citation type="submission" date="2020-04" db="EMBL/GenBank/DDBJ databases">
        <title>Perkinsus olseni comparative genomics.</title>
        <authorList>
            <person name="Bogema D.R."/>
        </authorList>
    </citation>
    <scope>NUCLEOTIDE SEQUENCE [LARGE SCALE GENOMIC DNA]</scope>
    <source>
        <strain evidence="4">ATCC PRA-205</strain>
    </source>
</reference>
<dbReference type="GO" id="GO:0004757">
    <property type="term" value="F:sepiapterin reductase (NADP+) activity"/>
    <property type="evidence" value="ECO:0007669"/>
    <property type="project" value="TreeGrafter"/>
</dbReference>
<keyword evidence="1" id="KW-0521">NADP</keyword>
<evidence type="ECO:0000256" key="1">
    <source>
        <dbReference type="ARBA" id="ARBA00022857"/>
    </source>
</evidence>
<dbReference type="GO" id="GO:0006729">
    <property type="term" value="P:tetrahydrobiopterin biosynthetic process"/>
    <property type="evidence" value="ECO:0007669"/>
    <property type="project" value="TreeGrafter"/>
</dbReference>
<feature type="compositionally biased region" description="Low complexity" evidence="3">
    <location>
        <begin position="360"/>
        <end position="373"/>
    </location>
</feature>
<dbReference type="InterPro" id="IPR051721">
    <property type="entry name" value="Biopterin_syn/organic_redct"/>
</dbReference>
<organism evidence="4 5">
    <name type="scientific">Perkinsus olseni</name>
    <name type="common">Perkinsus atlanticus</name>
    <dbReference type="NCBI Taxonomy" id="32597"/>
    <lineage>
        <taxon>Eukaryota</taxon>
        <taxon>Sar</taxon>
        <taxon>Alveolata</taxon>
        <taxon>Perkinsozoa</taxon>
        <taxon>Perkinsea</taxon>
        <taxon>Perkinsida</taxon>
        <taxon>Perkinsidae</taxon>
        <taxon>Perkinsus</taxon>
    </lineage>
</organism>
<keyword evidence="2" id="KW-0560">Oxidoreductase</keyword>
<evidence type="ECO:0000256" key="2">
    <source>
        <dbReference type="ARBA" id="ARBA00023002"/>
    </source>
</evidence>
<feature type="non-terminal residue" evidence="4">
    <location>
        <position position="394"/>
    </location>
</feature>
<sequence>MSSTLTPSAVAAAVDDDGYVEEVVGMIITGVTGVFGNALLAEFLKAIPDIYQHNNKKERQREAGNHSTPPRCCCYHFCLIGRDKERLEEVWSTSSTSSGVLDMYNSMSMINIKHTSFTVDFMKSSSDDIRNFWYKTVLPTLSYPNGGNNHNKNNITTVYAFMNAGGVEPVGYLTDITSTTPLSIHQSIHFNLTSFIVSCGCIVEYCSNTNNDHHDNSSNRDDDNDDVKELYLVNTTSLAAEVPMGGMAIYAMGKRSRDYIMRLLAYESVVKYNGKCVDHHHYLNWSPGPMCGPMTNTIVDHCDDPRTKDTFQRMLDEHDDIIKLTERHTSKGEMDGDDNGGNGHGTEQQQGGGQQVADCSSSSRGSPSTSASSPFVDPMVSAGKCIKCLLEGNY</sequence>
<dbReference type="EMBL" id="JABANM010034655">
    <property type="protein sequence ID" value="KAF4699295.1"/>
    <property type="molecule type" value="Genomic_DNA"/>
</dbReference>
<feature type="region of interest" description="Disordered" evidence="3">
    <location>
        <begin position="326"/>
        <end position="378"/>
    </location>
</feature>
<evidence type="ECO:0000256" key="3">
    <source>
        <dbReference type="SAM" id="MobiDB-lite"/>
    </source>
</evidence>
<evidence type="ECO:0000313" key="4">
    <source>
        <dbReference type="EMBL" id="KAF4699295.1"/>
    </source>
</evidence>
<comment type="caution">
    <text evidence="4">The sequence shown here is derived from an EMBL/GenBank/DDBJ whole genome shotgun (WGS) entry which is preliminary data.</text>
</comment>